<name>A0A433T999_ELYCH</name>
<evidence type="ECO:0000313" key="3">
    <source>
        <dbReference type="Proteomes" id="UP000271974"/>
    </source>
</evidence>
<dbReference type="EMBL" id="RQTK01000529">
    <property type="protein sequence ID" value="RUS78155.1"/>
    <property type="molecule type" value="Genomic_DNA"/>
</dbReference>
<protein>
    <submittedName>
        <fullName evidence="2">Uncharacterized protein</fullName>
    </submittedName>
</protein>
<feature type="non-terminal residue" evidence="2">
    <location>
        <position position="1"/>
    </location>
</feature>
<evidence type="ECO:0000256" key="1">
    <source>
        <dbReference type="SAM" id="MobiDB-lite"/>
    </source>
</evidence>
<feature type="compositionally biased region" description="Polar residues" evidence="1">
    <location>
        <begin position="74"/>
        <end position="84"/>
    </location>
</feature>
<comment type="caution">
    <text evidence="2">The sequence shown here is derived from an EMBL/GenBank/DDBJ whole genome shotgun (WGS) entry which is preliminary data.</text>
</comment>
<keyword evidence="3" id="KW-1185">Reference proteome</keyword>
<feature type="region of interest" description="Disordered" evidence="1">
    <location>
        <begin position="54"/>
        <end position="85"/>
    </location>
</feature>
<organism evidence="2 3">
    <name type="scientific">Elysia chlorotica</name>
    <name type="common">Eastern emerald elysia</name>
    <name type="synonym">Sea slug</name>
    <dbReference type="NCBI Taxonomy" id="188477"/>
    <lineage>
        <taxon>Eukaryota</taxon>
        <taxon>Metazoa</taxon>
        <taxon>Spiralia</taxon>
        <taxon>Lophotrochozoa</taxon>
        <taxon>Mollusca</taxon>
        <taxon>Gastropoda</taxon>
        <taxon>Heterobranchia</taxon>
        <taxon>Euthyneura</taxon>
        <taxon>Panpulmonata</taxon>
        <taxon>Sacoglossa</taxon>
        <taxon>Placobranchoidea</taxon>
        <taxon>Plakobranchidae</taxon>
        <taxon>Elysia</taxon>
    </lineage>
</organism>
<dbReference type="Proteomes" id="UP000271974">
    <property type="component" value="Unassembled WGS sequence"/>
</dbReference>
<proteinExistence type="predicted"/>
<reference evidence="2 3" key="1">
    <citation type="submission" date="2019-01" db="EMBL/GenBank/DDBJ databases">
        <title>A draft genome assembly of the solar-powered sea slug Elysia chlorotica.</title>
        <authorList>
            <person name="Cai H."/>
            <person name="Li Q."/>
            <person name="Fang X."/>
            <person name="Li J."/>
            <person name="Curtis N.E."/>
            <person name="Altenburger A."/>
            <person name="Shibata T."/>
            <person name="Feng M."/>
            <person name="Maeda T."/>
            <person name="Schwartz J.A."/>
            <person name="Shigenobu S."/>
            <person name="Lundholm N."/>
            <person name="Nishiyama T."/>
            <person name="Yang H."/>
            <person name="Hasebe M."/>
            <person name="Li S."/>
            <person name="Pierce S.K."/>
            <person name="Wang J."/>
        </authorList>
    </citation>
    <scope>NUCLEOTIDE SEQUENCE [LARGE SCALE GENOMIC DNA]</scope>
    <source>
        <strain evidence="2">EC2010</strain>
        <tissue evidence="2">Whole organism of an adult</tissue>
    </source>
</reference>
<accession>A0A433T999</accession>
<dbReference type="AlphaFoldDB" id="A0A433T999"/>
<sequence>SWEGTNRTHGSSKLHANQYRIDSVVLLKPQSIQLLHQLGHSPFMYQHPQRFKASSNDWQGRPVERWPRSRQAMPPSQTDISWPQRTGWVPLPWQHTDREPIIFSSSARSKTSVKPLGEKNLHSAICCR</sequence>
<evidence type="ECO:0000313" key="2">
    <source>
        <dbReference type="EMBL" id="RUS78155.1"/>
    </source>
</evidence>
<gene>
    <name evidence="2" type="ORF">EGW08_014084</name>
</gene>